<accession>A0A6I3IY89</accession>
<dbReference type="AlphaFoldDB" id="A0A6I3IY89"/>
<evidence type="ECO:0000313" key="2">
    <source>
        <dbReference type="EMBL" id="MTB73261.1"/>
    </source>
</evidence>
<gene>
    <name evidence="2" type="ORF">GGG17_15085</name>
</gene>
<sequence length="144" mass="16157">MVVAKETRLQEILEGTKQYHVPLYQRTYSWGRKELGRLFDDVVSLAVDRASDAAVTHFIGSIVLAPTPSNGPAGVQEYLVVDGQQRLTTLSLLLAAIRDHRRETEGELHFERINEKFLINKYEANSQRVRVPWSGGVWGVGVAP</sequence>
<feature type="domain" description="GmrSD restriction endonucleases N-terminal" evidence="1">
    <location>
        <begin position="10"/>
        <end position="123"/>
    </location>
</feature>
<dbReference type="PANTHER" id="PTHR35149:SF2">
    <property type="entry name" value="DUF262 DOMAIN-CONTAINING PROTEIN"/>
    <property type="match status" value="1"/>
</dbReference>
<evidence type="ECO:0000259" key="1">
    <source>
        <dbReference type="Pfam" id="PF03235"/>
    </source>
</evidence>
<dbReference type="PANTHER" id="PTHR35149">
    <property type="entry name" value="SLL5132 PROTEIN"/>
    <property type="match status" value="1"/>
</dbReference>
<dbReference type="InterPro" id="IPR004919">
    <property type="entry name" value="GmrSD_N"/>
</dbReference>
<organism evidence="2 3">
    <name type="scientific">Arsenicicoccus cauae</name>
    <dbReference type="NCBI Taxonomy" id="2663847"/>
    <lineage>
        <taxon>Bacteria</taxon>
        <taxon>Bacillati</taxon>
        <taxon>Actinomycetota</taxon>
        <taxon>Actinomycetes</taxon>
        <taxon>Micrococcales</taxon>
        <taxon>Intrasporangiaceae</taxon>
        <taxon>Arsenicicoccus</taxon>
    </lineage>
</organism>
<comment type="caution">
    <text evidence="2">The sequence shown here is derived from an EMBL/GenBank/DDBJ whole genome shotgun (WGS) entry which is preliminary data.</text>
</comment>
<protein>
    <submittedName>
        <fullName evidence="2">DUF262 domain-containing protein</fullName>
    </submittedName>
</protein>
<keyword evidence="3" id="KW-1185">Reference proteome</keyword>
<dbReference type="EMBL" id="WLVL01000053">
    <property type="protein sequence ID" value="MTB73261.1"/>
    <property type="molecule type" value="Genomic_DNA"/>
</dbReference>
<name>A0A6I3IY89_9MICO</name>
<dbReference type="RefSeq" id="WP_154594525.1">
    <property type="nucleotide sequence ID" value="NZ_WLVL01000053.1"/>
</dbReference>
<dbReference type="Pfam" id="PF03235">
    <property type="entry name" value="GmrSD_N"/>
    <property type="match status" value="1"/>
</dbReference>
<dbReference type="Proteomes" id="UP000431092">
    <property type="component" value="Unassembled WGS sequence"/>
</dbReference>
<proteinExistence type="predicted"/>
<reference evidence="2 3" key="1">
    <citation type="submission" date="2019-11" db="EMBL/GenBank/DDBJ databases">
        <title>Whole genome sequencing identifies a novel species of the genus Arsenicicoccus isolated from human blood.</title>
        <authorList>
            <person name="Jeong J.H."/>
            <person name="Kweon O.J."/>
            <person name="Kim H.R."/>
            <person name="Kim T.-H."/>
            <person name="Ha S.-M."/>
            <person name="Lee M.-K."/>
        </authorList>
    </citation>
    <scope>NUCLEOTIDE SEQUENCE [LARGE SCALE GENOMIC DNA]</scope>
    <source>
        <strain evidence="2 3">MKL-02</strain>
    </source>
</reference>
<evidence type="ECO:0000313" key="3">
    <source>
        <dbReference type="Proteomes" id="UP000431092"/>
    </source>
</evidence>